<keyword evidence="5" id="KW-0418">Kinase</keyword>
<evidence type="ECO:0000313" key="9">
    <source>
        <dbReference type="EMBL" id="MBA2883117.1"/>
    </source>
</evidence>
<dbReference type="InterPro" id="IPR001610">
    <property type="entry name" value="PAC"/>
</dbReference>
<dbReference type="EMBL" id="JACDUS010000017">
    <property type="protein sequence ID" value="MBA2883117.1"/>
    <property type="molecule type" value="Genomic_DNA"/>
</dbReference>
<dbReference type="EC" id="2.7.13.3" evidence="2"/>
<dbReference type="InterPro" id="IPR000700">
    <property type="entry name" value="PAS-assoc_C"/>
</dbReference>
<evidence type="ECO:0000259" key="7">
    <source>
        <dbReference type="PROSITE" id="PS50112"/>
    </source>
</evidence>
<evidence type="ECO:0000259" key="8">
    <source>
        <dbReference type="PROSITE" id="PS50113"/>
    </source>
</evidence>
<keyword evidence="10" id="KW-1185">Reference proteome</keyword>
<organism evidence="9 10">
    <name type="scientific">Desulfosalsimonas propionicica</name>
    <dbReference type="NCBI Taxonomy" id="332175"/>
    <lineage>
        <taxon>Bacteria</taxon>
        <taxon>Pseudomonadati</taxon>
        <taxon>Thermodesulfobacteriota</taxon>
        <taxon>Desulfobacteria</taxon>
        <taxon>Desulfobacterales</taxon>
        <taxon>Desulfosalsimonadaceae</taxon>
        <taxon>Desulfosalsimonas</taxon>
    </lineage>
</organism>
<comment type="catalytic activity">
    <reaction evidence="1">
        <text>ATP + protein L-histidine = ADP + protein N-phospho-L-histidine.</text>
        <dbReference type="EC" id="2.7.13.3"/>
    </reaction>
</comment>
<evidence type="ECO:0000256" key="2">
    <source>
        <dbReference type="ARBA" id="ARBA00012438"/>
    </source>
</evidence>
<dbReference type="Pfam" id="PF13188">
    <property type="entry name" value="PAS_8"/>
    <property type="match status" value="1"/>
</dbReference>
<dbReference type="AlphaFoldDB" id="A0A7W0CCA9"/>
<evidence type="ECO:0000256" key="4">
    <source>
        <dbReference type="ARBA" id="ARBA00022679"/>
    </source>
</evidence>
<keyword evidence="4" id="KW-0808">Transferase</keyword>
<evidence type="ECO:0000313" key="10">
    <source>
        <dbReference type="Proteomes" id="UP000525298"/>
    </source>
</evidence>
<evidence type="ECO:0000256" key="1">
    <source>
        <dbReference type="ARBA" id="ARBA00000085"/>
    </source>
</evidence>
<keyword evidence="3" id="KW-0597">Phosphoprotein</keyword>
<evidence type="ECO:0000256" key="5">
    <source>
        <dbReference type="ARBA" id="ARBA00022777"/>
    </source>
</evidence>
<dbReference type="CDD" id="cd00130">
    <property type="entry name" value="PAS"/>
    <property type="match status" value="1"/>
</dbReference>
<dbReference type="InterPro" id="IPR035965">
    <property type="entry name" value="PAS-like_dom_sf"/>
</dbReference>
<dbReference type="InterPro" id="IPR000014">
    <property type="entry name" value="PAS"/>
</dbReference>
<dbReference type="SUPFAM" id="SSF55785">
    <property type="entry name" value="PYP-like sensor domain (PAS domain)"/>
    <property type="match status" value="3"/>
</dbReference>
<feature type="compositionally biased region" description="Basic and acidic residues" evidence="6">
    <location>
        <begin position="1"/>
        <end position="11"/>
    </location>
</feature>
<dbReference type="Pfam" id="PF08448">
    <property type="entry name" value="PAS_4"/>
    <property type="match status" value="1"/>
</dbReference>
<dbReference type="InterPro" id="IPR013655">
    <property type="entry name" value="PAS_fold_3"/>
</dbReference>
<accession>A0A7W0CCA9</accession>
<gene>
    <name evidence="9" type="ORF">HNR65_003478</name>
</gene>
<dbReference type="GO" id="GO:0004673">
    <property type="term" value="F:protein histidine kinase activity"/>
    <property type="evidence" value="ECO:0007669"/>
    <property type="project" value="UniProtKB-EC"/>
</dbReference>
<name>A0A7W0CCA9_9BACT</name>
<reference evidence="9 10" key="1">
    <citation type="submission" date="2020-07" db="EMBL/GenBank/DDBJ databases">
        <title>Genomic Encyclopedia of Type Strains, Phase IV (KMG-IV): sequencing the most valuable type-strain genomes for metagenomic binning, comparative biology and taxonomic classification.</title>
        <authorList>
            <person name="Goeker M."/>
        </authorList>
    </citation>
    <scope>NUCLEOTIDE SEQUENCE [LARGE SCALE GENOMIC DNA]</scope>
    <source>
        <strain evidence="9 10">DSM 17721</strain>
    </source>
</reference>
<dbReference type="Proteomes" id="UP000525298">
    <property type="component" value="Unassembled WGS sequence"/>
</dbReference>
<dbReference type="Gene3D" id="3.30.450.20">
    <property type="entry name" value="PAS domain"/>
    <property type="match status" value="3"/>
</dbReference>
<dbReference type="SMART" id="SM00086">
    <property type="entry name" value="PAC"/>
    <property type="match status" value="1"/>
</dbReference>
<dbReference type="InterPro" id="IPR052162">
    <property type="entry name" value="Sensor_kinase/Photoreceptor"/>
</dbReference>
<feature type="domain" description="PAS" evidence="7">
    <location>
        <begin position="113"/>
        <end position="150"/>
    </location>
</feature>
<feature type="domain" description="PAC" evidence="8">
    <location>
        <begin position="153"/>
        <end position="205"/>
    </location>
</feature>
<dbReference type="PANTHER" id="PTHR43304">
    <property type="entry name" value="PHYTOCHROME-LIKE PROTEIN CPH1"/>
    <property type="match status" value="1"/>
</dbReference>
<dbReference type="PROSITE" id="PS50112">
    <property type="entry name" value="PAS"/>
    <property type="match status" value="1"/>
</dbReference>
<dbReference type="RefSeq" id="WP_181552732.1">
    <property type="nucleotide sequence ID" value="NZ_JACDUS010000017.1"/>
</dbReference>
<feature type="region of interest" description="Disordered" evidence="6">
    <location>
        <begin position="1"/>
        <end position="33"/>
    </location>
</feature>
<feature type="compositionally biased region" description="Basic and acidic residues" evidence="6">
    <location>
        <begin position="24"/>
        <end position="33"/>
    </location>
</feature>
<proteinExistence type="predicted"/>
<dbReference type="NCBIfam" id="TIGR00229">
    <property type="entry name" value="sensory_box"/>
    <property type="match status" value="1"/>
</dbReference>
<comment type="caution">
    <text evidence="9">The sequence shown here is derived from an EMBL/GenBank/DDBJ whole genome shotgun (WGS) entry which is preliminary data.</text>
</comment>
<dbReference type="PANTHER" id="PTHR43304:SF1">
    <property type="entry name" value="PAC DOMAIN-CONTAINING PROTEIN"/>
    <property type="match status" value="1"/>
</dbReference>
<evidence type="ECO:0000256" key="3">
    <source>
        <dbReference type="ARBA" id="ARBA00022553"/>
    </source>
</evidence>
<evidence type="ECO:0000256" key="6">
    <source>
        <dbReference type="SAM" id="MobiDB-lite"/>
    </source>
</evidence>
<dbReference type="InterPro" id="IPR013656">
    <property type="entry name" value="PAS_4"/>
</dbReference>
<protein>
    <recommendedName>
        <fullName evidence="2">histidine kinase</fullName>
        <ecNumber evidence="2">2.7.13.3</ecNumber>
    </recommendedName>
</protein>
<dbReference type="PROSITE" id="PS50113">
    <property type="entry name" value="PAC"/>
    <property type="match status" value="2"/>
</dbReference>
<dbReference type="Pfam" id="PF08447">
    <property type="entry name" value="PAS_3"/>
    <property type="match status" value="1"/>
</dbReference>
<sequence>MRNTDDNKDRPGCGSSTTPFFDPKQLREQTEQKAKAIHLPNPDAMTREEIQQRFYELHVQRIEVEMQNQQLQSRLEERDEIDALFGIVTGNMLDMVALTDMEGNFTFAGKSHEILGYEPGCLIGKNVMDFVHPEDLPHIREEFGEFVSSRHPRTVEYRNRCRDGTYLWLETVGKMLEDKEGHPQKIVFSSRNVTGRKLAEDALRFSEQRFQKMLSLIPDMISINDRNMNIVYSNWNGLGAVSDEKRILQTKCYKTYRGFDDICPECQAKTVLETRESFQKEVELFKGRWFDVRVIPLLDESGAAALFVEWVRDITNRKQAEQDLRKRESLLQRIFDILPIGLWFADKNGRLLRGNPAGVAIWGTEPLVDPSEYGVFKARRYPSGEEITPDTWALARTVCNGSTISDELLEIEAFDGRKKIHPGNAGMDS</sequence>
<feature type="domain" description="PAC" evidence="8">
    <location>
        <begin position="276"/>
        <end position="326"/>
    </location>
</feature>